<protein>
    <recommendedName>
        <fullName evidence="3">Tc1-like transposase DDE domain-containing protein</fullName>
    </recommendedName>
</protein>
<evidence type="ECO:0008006" key="3">
    <source>
        <dbReference type="Google" id="ProtNLM"/>
    </source>
</evidence>
<sequence length="115" mass="13291">MCPDSASALILDVFSSGENQGPATSKPTVRERDRYGCGGLMVWEDIILNRRKDLHVFYKDSVTTVIYRDEFLEPYVSLFSDKIYPGLVFMDENARPHREHLVGEFLESENIWLMD</sequence>
<reference evidence="1 2" key="1">
    <citation type="journal article" date="2019" name="Sci. Rep.">
        <title>Orb-weaving spider Araneus ventricosus genome elucidates the spidroin gene catalogue.</title>
        <authorList>
            <person name="Kono N."/>
            <person name="Nakamura H."/>
            <person name="Ohtoshi R."/>
            <person name="Moran D.A.P."/>
            <person name="Shinohara A."/>
            <person name="Yoshida Y."/>
            <person name="Fujiwara M."/>
            <person name="Mori M."/>
            <person name="Tomita M."/>
            <person name="Arakawa K."/>
        </authorList>
    </citation>
    <scope>NUCLEOTIDE SEQUENCE [LARGE SCALE GENOMIC DNA]</scope>
</reference>
<dbReference type="AlphaFoldDB" id="A0A4Y2KSI7"/>
<dbReference type="Proteomes" id="UP000499080">
    <property type="component" value="Unassembled WGS sequence"/>
</dbReference>
<dbReference type="OrthoDB" id="6465059at2759"/>
<evidence type="ECO:0000313" key="2">
    <source>
        <dbReference type="Proteomes" id="UP000499080"/>
    </source>
</evidence>
<dbReference type="EMBL" id="BGPR01004943">
    <property type="protein sequence ID" value="GBN05119.1"/>
    <property type="molecule type" value="Genomic_DNA"/>
</dbReference>
<evidence type="ECO:0000313" key="1">
    <source>
        <dbReference type="EMBL" id="GBN05119.1"/>
    </source>
</evidence>
<dbReference type="Gene3D" id="3.30.420.10">
    <property type="entry name" value="Ribonuclease H-like superfamily/Ribonuclease H"/>
    <property type="match status" value="1"/>
</dbReference>
<keyword evidence="2" id="KW-1185">Reference proteome</keyword>
<dbReference type="InterPro" id="IPR036397">
    <property type="entry name" value="RNaseH_sf"/>
</dbReference>
<name>A0A4Y2KSI7_ARAVE</name>
<proteinExistence type="predicted"/>
<organism evidence="1 2">
    <name type="scientific">Araneus ventricosus</name>
    <name type="common">Orbweaver spider</name>
    <name type="synonym">Epeira ventricosa</name>
    <dbReference type="NCBI Taxonomy" id="182803"/>
    <lineage>
        <taxon>Eukaryota</taxon>
        <taxon>Metazoa</taxon>
        <taxon>Ecdysozoa</taxon>
        <taxon>Arthropoda</taxon>
        <taxon>Chelicerata</taxon>
        <taxon>Arachnida</taxon>
        <taxon>Araneae</taxon>
        <taxon>Araneomorphae</taxon>
        <taxon>Entelegynae</taxon>
        <taxon>Araneoidea</taxon>
        <taxon>Araneidae</taxon>
        <taxon>Araneus</taxon>
    </lineage>
</organism>
<gene>
    <name evidence="1" type="ORF">AVEN_132105_1</name>
</gene>
<dbReference type="GO" id="GO:0003676">
    <property type="term" value="F:nucleic acid binding"/>
    <property type="evidence" value="ECO:0007669"/>
    <property type="project" value="InterPro"/>
</dbReference>
<accession>A0A4Y2KSI7</accession>
<comment type="caution">
    <text evidence="1">The sequence shown here is derived from an EMBL/GenBank/DDBJ whole genome shotgun (WGS) entry which is preliminary data.</text>
</comment>